<accession>A0A6A4VDQ0</accession>
<protein>
    <recommendedName>
        <fullName evidence="9">Cilia- and flagella-associated protein 43</fullName>
    </recommendedName>
</protein>
<sequence>MASPAVYMDEATVASLCGMHVRFTCAGMSHKDTFSPKARGVSTLATNGSDLFAVSEVCLRPAVIVYQYPELVDHARLEDGAELEYLFVAFSPSSERVAAFSGVPDFTVFLWDISSQVMIAKLPIGFAQAPQLSFCDLDTPHLALTSEVGVNVIQMEHFGSEWRLTPRTANLDSVRSHTWDYNGDLCCSRRERIYLVSLDTMEHAELQLVNEWIAGTIVSIVYNAKGIFAAMDDGRILLVERCGASDTWSSRVIDELGLSVLIMRPSPSFNFLAVTCRTGQVLLLYTPSHDYKALEGYEFESPPAVDACLLAPQFDHVVSIHAPHELHVWTASHGKHQSSVQLTGWVTCIASLDQVPCVMVGTQESCLVVIDLVLPLTPRVIWHARICEAAVKSITGLGVLTQLEMDGTPVAVQTYQRSGCGWPEDVLVFLCTSKAELLSLVRVILVRDREVFGAVTYGLDTVYTGLALHVTAPLDRHDDGVNPLVKIFTMAITDRSLCSFTLRDHDDLLEQQVSDLLWRPEAAVPSGHELRDVRLQTVGQYLLSVGDDGLIRGRSDRLDPQEANTLLGKQWRQIHQAISGGTRSIVVNHSVEREVVTVGRDGTIIYLKLPYGGRSTGRRRRSSFFVEEAVPEARFVSKMPALSRMDLMSNPPTWREEQAEMAWRSQEKELLATRDKVRVGVELLRAKVKMMLDENAEMEEIDRLPENEFELDLDEQARLQEESEARVQKARAEIIDQNARNAYIRDQIKKQCWDSMDVKGKAIQGMMVELEVSNYPLLARSDDCRIVLEGIQERRQLELTEMALHNEMFEHSSTTAQRPSIAPEPLLAATASHQEGADSAEEPAGHGTPVADEEPEYPDSEDGVVQQDTTHTGSISHQLGVTSPWLLSQFCITSRKQRVEQIYMLREVIYQLKMKFNERFEVLYNSKCSEVQRITAWAERLRHIYSELGMSETPWVPRWSAAEQPESLLTVSDDEVTVERYLTPAERARLEARAAEEERRRREREANDFRERAIQQMMNGVLEVRWEDTLKIDVPKPPFMDEKDPGEWSDEEIKAAAEYERKVVALEEERDKYRKMLEQELKKLLVSVQETVDKFDDQLNQLFVLKVRTQHAIDQEQLKVDRLLRDVAEEDHRVKRETELCRQMDATQQRKVALQAASADLRRALETARAAHEPLVQQEKLMERSFRKEFPDTPTPVVDVLFRYFRRRPQVLRRYLDATFRRATVVDEGVIEVEHSRRRHSRRRSRHGSRSPAASNRADSTSKEVPQTEEQQQRKGRAAKIAYLSATHAGTPYEENKKTVPGQRVILEAMKTIDDDSQRSADIDLPLWQKMCQLRLAKVLVEFKVLESNAQLAVLVDSIEKRRHAEEALTLTTQSLVAELAELREQRLRQLHDQEIQLVLKQGQVEIDLGDFCPDFTGSALIHRSKVEQLNKQILSIGGKKLEVMRDALRFRRGIVLQRWEYDRCRMMLEDLVNKLKDIDFMKVTRAIQMYLVQGGDTTEKQIARLEKRLDMLIEDAVRQQKEDADAAEYLERLLRMKRADNQRLALEARELNVDVSERELIYDIRCNHQRRWQARERLNNLRKIRDLCDIAGFQQRYMAMLHRELQRVYSKTYPMLHAI</sequence>
<dbReference type="GO" id="GO:0003341">
    <property type="term" value="P:cilium movement"/>
    <property type="evidence" value="ECO:0007669"/>
    <property type="project" value="UniProtKB-ARBA"/>
</dbReference>
<evidence type="ECO:0000256" key="10">
    <source>
        <dbReference type="SAM" id="Coils"/>
    </source>
</evidence>
<keyword evidence="6" id="KW-0206">Cytoskeleton</keyword>
<dbReference type="GO" id="GO:0005930">
    <property type="term" value="C:axoneme"/>
    <property type="evidence" value="ECO:0007669"/>
    <property type="project" value="UniProtKB-SubCell"/>
</dbReference>
<proteinExistence type="inferred from homology"/>
<feature type="region of interest" description="Disordered" evidence="11">
    <location>
        <begin position="1234"/>
        <end position="1278"/>
    </location>
</feature>
<feature type="coiled-coil region" evidence="10">
    <location>
        <begin position="681"/>
        <end position="740"/>
    </location>
</feature>
<keyword evidence="5 10" id="KW-0175">Coiled coil</keyword>
<feature type="coiled-coil region" evidence="10">
    <location>
        <begin position="985"/>
        <end position="1012"/>
    </location>
</feature>
<dbReference type="Proteomes" id="UP000440578">
    <property type="component" value="Unassembled WGS sequence"/>
</dbReference>
<evidence type="ECO:0000313" key="13">
    <source>
        <dbReference type="Proteomes" id="UP000440578"/>
    </source>
</evidence>
<evidence type="ECO:0000256" key="8">
    <source>
        <dbReference type="ARBA" id="ARBA00023605"/>
    </source>
</evidence>
<organism evidence="12 13">
    <name type="scientific">Amphibalanus amphitrite</name>
    <name type="common">Striped barnacle</name>
    <name type="synonym">Balanus amphitrite</name>
    <dbReference type="NCBI Taxonomy" id="1232801"/>
    <lineage>
        <taxon>Eukaryota</taxon>
        <taxon>Metazoa</taxon>
        <taxon>Ecdysozoa</taxon>
        <taxon>Arthropoda</taxon>
        <taxon>Crustacea</taxon>
        <taxon>Multicrustacea</taxon>
        <taxon>Cirripedia</taxon>
        <taxon>Thoracica</taxon>
        <taxon>Thoracicalcarea</taxon>
        <taxon>Balanomorpha</taxon>
        <taxon>Balanoidea</taxon>
        <taxon>Balanidae</taxon>
        <taxon>Amphibalaninae</taxon>
        <taxon>Amphibalanus</taxon>
    </lineage>
</organism>
<feature type="region of interest" description="Disordered" evidence="11">
    <location>
        <begin position="830"/>
        <end position="876"/>
    </location>
</feature>
<keyword evidence="2" id="KW-0963">Cytoplasm</keyword>
<evidence type="ECO:0000256" key="1">
    <source>
        <dbReference type="ARBA" id="ARBA00004430"/>
    </source>
</evidence>
<dbReference type="OrthoDB" id="535167at2759"/>
<dbReference type="Gene3D" id="2.130.10.10">
    <property type="entry name" value="YVTN repeat-like/Quinoprotein amine dehydrogenase"/>
    <property type="match status" value="1"/>
</dbReference>
<feature type="coiled-coil region" evidence="10">
    <location>
        <begin position="1496"/>
        <end position="1523"/>
    </location>
</feature>
<evidence type="ECO:0000256" key="4">
    <source>
        <dbReference type="ARBA" id="ARBA00022737"/>
    </source>
</evidence>
<keyword evidence="4" id="KW-0677">Repeat</keyword>
<evidence type="ECO:0000256" key="5">
    <source>
        <dbReference type="ARBA" id="ARBA00023054"/>
    </source>
</evidence>
<dbReference type="PANTHER" id="PTHR14885">
    <property type="entry name" value="CILIA- AND FLAGELLA-ASSOCIATED PROTEIN 43-RELATED"/>
    <property type="match status" value="1"/>
</dbReference>
<dbReference type="GO" id="GO:0060271">
    <property type="term" value="P:cilium assembly"/>
    <property type="evidence" value="ECO:0007669"/>
    <property type="project" value="TreeGrafter"/>
</dbReference>
<evidence type="ECO:0000256" key="2">
    <source>
        <dbReference type="ARBA" id="ARBA00022490"/>
    </source>
</evidence>
<evidence type="ECO:0000256" key="3">
    <source>
        <dbReference type="ARBA" id="ARBA00022574"/>
    </source>
</evidence>
<evidence type="ECO:0000256" key="9">
    <source>
        <dbReference type="ARBA" id="ARBA00023662"/>
    </source>
</evidence>
<name>A0A6A4VDQ0_AMPAM</name>
<reference evidence="12 13" key="1">
    <citation type="submission" date="2019-07" db="EMBL/GenBank/DDBJ databases">
        <title>Draft genome assembly of a fouling barnacle, Amphibalanus amphitrite (Darwin, 1854): The first reference genome for Thecostraca.</title>
        <authorList>
            <person name="Kim W."/>
        </authorList>
    </citation>
    <scope>NUCLEOTIDE SEQUENCE [LARGE SCALE GENOMIC DNA]</scope>
    <source>
        <strain evidence="12">SNU_AA5</strain>
        <tissue evidence="12">Soma without cirri and trophi</tissue>
    </source>
</reference>
<keyword evidence="3" id="KW-0853">WD repeat</keyword>
<dbReference type="Pfam" id="PF25828">
    <property type="entry name" value="CC_Cfap43"/>
    <property type="match status" value="2"/>
</dbReference>
<gene>
    <name evidence="12" type="primary">CFAP43</name>
    <name evidence="12" type="ORF">FJT64_012099</name>
</gene>
<keyword evidence="13" id="KW-1185">Reference proteome</keyword>
<dbReference type="InterPro" id="IPR036322">
    <property type="entry name" value="WD40_repeat_dom_sf"/>
</dbReference>
<evidence type="ECO:0000313" key="12">
    <source>
        <dbReference type="EMBL" id="KAF0289674.1"/>
    </source>
</evidence>
<comment type="similarity">
    <text evidence="8">Belongs to the CFAP43 family.</text>
</comment>
<keyword evidence="12" id="KW-0969">Cilium</keyword>
<keyword evidence="12" id="KW-0282">Flagellum</keyword>
<feature type="compositionally biased region" description="Acidic residues" evidence="11">
    <location>
        <begin position="851"/>
        <end position="862"/>
    </location>
</feature>
<keyword evidence="7" id="KW-0966">Cell projection</keyword>
<dbReference type="PANTHER" id="PTHR14885:SF1">
    <property type="entry name" value="CILIA- AND FLAGELLA-ASSOCIATED PROTEIN 43"/>
    <property type="match status" value="1"/>
</dbReference>
<evidence type="ECO:0000256" key="7">
    <source>
        <dbReference type="ARBA" id="ARBA00023273"/>
    </source>
</evidence>
<dbReference type="SUPFAM" id="SSF50978">
    <property type="entry name" value="WD40 repeat-like"/>
    <property type="match status" value="1"/>
</dbReference>
<feature type="coiled-coil region" evidence="10">
    <location>
        <begin position="1049"/>
        <end position="1133"/>
    </location>
</feature>
<feature type="compositionally biased region" description="Basic residues" evidence="11">
    <location>
        <begin position="1236"/>
        <end position="1249"/>
    </location>
</feature>
<dbReference type="InterPro" id="IPR015943">
    <property type="entry name" value="WD40/YVTN_repeat-like_dom_sf"/>
</dbReference>
<comment type="caution">
    <text evidence="12">The sequence shown here is derived from an EMBL/GenBank/DDBJ whole genome shotgun (WGS) entry which is preliminary data.</text>
</comment>
<comment type="subcellular location">
    <subcellularLocation>
        <location evidence="1">Cytoplasm</location>
        <location evidence="1">Cytoskeleton</location>
        <location evidence="1">Cilium axoneme</location>
    </subcellularLocation>
</comment>
<dbReference type="EMBL" id="VIIS01002015">
    <property type="protein sequence ID" value="KAF0289674.1"/>
    <property type="molecule type" value="Genomic_DNA"/>
</dbReference>
<feature type="compositionally biased region" description="Polar residues" evidence="11">
    <location>
        <begin position="1252"/>
        <end position="1270"/>
    </location>
</feature>
<feature type="compositionally biased region" description="Polar residues" evidence="11">
    <location>
        <begin position="866"/>
        <end position="876"/>
    </location>
</feature>
<evidence type="ECO:0000256" key="11">
    <source>
        <dbReference type="SAM" id="MobiDB-lite"/>
    </source>
</evidence>
<evidence type="ECO:0000256" key="6">
    <source>
        <dbReference type="ARBA" id="ARBA00023212"/>
    </source>
</evidence>